<reference evidence="2 3" key="1">
    <citation type="journal article" date="2016" name="Nat. Commun.">
        <title>Thousands of microbial genomes shed light on interconnected biogeochemical processes in an aquifer system.</title>
        <authorList>
            <person name="Anantharaman K."/>
            <person name="Brown C.T."/>
            <person name="Hug L.A."/>
            <person name="Sharon I."/>
            <person name="Castelle C.J."/>
            <person name="Probst A.J."/>
            <person name="Thomas B.C."/>
            <person name="Singh A."/>
            <person name="Wilkins M.J."/>
            <person name="Karaoz U."/>
            <person name="Brodie E.L."/>
            <person name="Williams K.H."/>
            <person name="Hubbard S.S."/>
            <person name="Banfield J.F."/>
        </authorList>
    </citation>
    <scope>NUCLEOTIDE SEQUENCE [LARGE SCALE GENOMIC DNA]</scope>
</reference>
<name>A0A1F7F7E8_UNCRA</name>
<sequence>MEKPIVAVLKTRPETVIDDYKRLMQMAGLEKALDRSSPVILKNNISWHLFYPAANTTPWQLEAVIQYLFDLGFHDVSVVQNETVVTNAFIGEKLNRYTGLYQKYGVKVLYNFRESDMRWETYTPKADMLALNRIFPSGIKVPGYFFGKNIVHLPTMKCHIYTEMTGAMKNAFGGLLDRRRHYCHSRIHEVLTDLLAIQKEIHTGIFAVVDGTTAGDGPGPRTMRPVVKNYILAGADQVAVDAVSARMLGFDPLEQIKCIRLAHEEGLGCGDFAAIDVRGEQIDNVNFGFKSGDNMASRAGDLFWFGPLAYLQRLVFHTPIVYAFIMASALYHDRFWYPIIGKRTVKAWLTGTEWGKLFQTY</sequence>
<accession>A0A1F7F7E8</accession>
<evidence type="ECO:0000313" key="2">
    <source>
        <dbReference type="EMBL" id="OGK02604.1"/>
    </source>
</evidence>
<organism evidence="2 3">
    <name type="scientific">Candidatus Raymondbacteria bacterium RIFOXYD12_FULL_49_13</name>
    <dbReference type="NCBI Taxonomy" id="1817890"/>
    <lineage>
        <taxon>Bacteria</taxon>
        <taxon>Raymondiibacteriota</taxon>
    </lineage>
</organism>
<dbReference type="InterPro" id="IPR007160">
    <property type="entry name" value="DUF362"/>
</dbReference>
<dbReference type="Proteomes" id="UP000179243">
    <property type="component" value="Unassembled WGS sequence"/>
</dbReference>
<evidence type="ECO:0000259" key="1">
    <source>
        <dbReference type="Pfam" id="PF04015"/>
    </source>
</evidence>
<proteinExistence type="predicted"/>
<gene>
    <name evidence="2" type="ORF">A2519_12290</name>
</gene>
<dbReference type="AlphaFoldDB" id="A0A1F7F7E8"/>
<evidence type="ECO:0000313" key="3">
    <source>
        <dbReference type="Proteomes" id="UP000179243"/>
    </source>
</evidence>
<protein>
    <submittedName>
        <fullName evidence="2">Iron-sulfur cluster-binding protein</fullName>
    </submittedName>
</protein>
<feature type="domain" description="DUF362" evidence="1">
    <location>
        <begin position="39"/>
        <end position="246"/>
    </location>
</feature>
<comment type="caution">
    <text evidence="2">The sequence shown here is derived from an EMBL/GenBank/DDBJ whole genome shotgun (WGS) entry which is preliminary data.</text>
</comment>
<dbReference type="EMBL" id="MFYX01000105">
    <property type="protein sequence ID" value="OGK02604.1"/>
    <property type="molecule type" value="Genomic_DNA"/>
</dbReference>
<dbReference type="Pfam" id="PF04015">
    <property type="entry name" value="DUF362"/>
    <property type="match status" value="1"/>
</dbReference>